<gene>
    <name evidence="1" type="ORF">CQW49_14010</name>
</gene>
<proteinExistence type="predicted"/>
<name>A0A2D2D1K1_METT3</name>
<keyword evidence="2" id="KW-1185">Reference proteome</keyword>
<reference evidence="2" key="1">
    <citation type="submission" date="2017-10" db="EMBL/GenBank/DDBJ databases">
        <title>Completed PacBio SMRT sequence of Methylosinus trichosporium OB3b reveals presence of a third large plasmid.</title>
        <authorList>
            <person name="Charles T.C."/>
            <person name="Lynch M.D.J."/>
            <person name="Heil J.R."/>
            <person name="Cheng J."/>
        </authorList>
    </citation>
    <scope>NUCLEOTIDE SEQUENCE [LARGE SCALE GENOMIC DNA]</scope>
    <source>
        <strain evidence="2">OB3b</strain>
    </source>
</reference>
<dbReference type="AlphaFoldDB" id="A0A2D2D1K1"/>
<protein>
    <submittedName>
        <fullName evidence="1">DUF1353 domain-containing protein</fullName>
    </submittedName>
</protein>
<dbReference type="KEGG" id="mtw:CQW49_14010"/>
<evidence type="ECO:0000313" key="2">
    <source>
        <dbReference type="Proteomes" id="UP000230709"/>
    </source>
</evidence>
<organism evidence="1 2">
    <name type="scientific">Methylosinus trichosporium (strain ATCC 35070 / NCIMB 11131 / UNIQEM 75 / OB3b)</name>
    <dbReference type="NCBI Taxonomy" id="595536"/>
    <lineage>
        <taxon>Bacteria</taxon>
        <taxon>Pseudomonadati</taxon>
        <taxon>Pseudomonadota</taxon>
        <taxon>Alphaproteobacteria</taxon>
        <taxon>Hyphomicrobiales</taxon>
        <taxon>Methylocystaceae</taxon>
        <taxon>Methylosinus</taxon>
    </lineage>
</organism>
<sequence>MRAAIADINGHNEKIDRDLARAVKETGKAPLFVKIPKVTPFIDWDYYFLEDNLEWIPNQGQNFSAVEVPKGFVTDLASVPAVLWSIFPKTGRYAYAAIAHDYLYWTQTVPREEADSVLKAAMEDAKVDPVSAVSFYAAVRTFGASPWEHNRKAREAGEARVLVEFPSDRLISWETWRKRPGVFGQR</sequence>
<dbReference type="InterPro" id="IPR010767">
    <property type="entry name" value="Phage_CGC-2007_Cje0229"/>
</dbReference>
<dbReference type="Pfam" id="PF07087">
    <property type="entry name" value="DUF1353"/>
    <property type="match status" value="1"/>
</dbReference>
<dbReference type="Proteomes" id="UP000230709">
    <property type="component" value="Chromosome"/>
</dbReference>
<dbReference type="EMBL" id="CP023737">
    <property type="protein sequence ID" value="ATQ68873.1"/>
    <property type="molecule type" value="Genomic_DNA"/>
</dbReference>
<evidence type="ECO:0000313" key="1">
    <source>
        <dbReference type="EMBL" id="ATQ68873.1"/>
    </source>
</evidence>
<accession>A0A2D2D1K1</accession>